<organism evidence="1 2">
    <name type="scientific">Nicotiana tabacum</name>
    <name type="common">Common tobacco</name>
    <dbReference type="NCBI Taxonomy" id="4097"/>
    <lineage>
        <taxon>Eukaryota</taxon>
        <taxon>Viridiplantae</taxon>
        <taxon>Streptophyta</taxon>
        <taxon>Embryophyta</taxon>
        <taxon>Tracheophyta</taxon>
        <taxon>Spermatophyta</taxon>
        <taxon>Magnoliopsida</taxon>
        <taxon>eudicotyledons</taxon>
        <taxon>Gunneridae</taxon>
        <taxon>Pentapetalae</taxon>
        <taxon>asterids</taxon>
        <taxon>lamiids</taxon>
        <taxon>Solanales</taxon>
        <taxon>Solanaceae</taxon>
        <taxon>Nicotianoideae</taxon>
        <taxon>Nicotianeae</taxon>
        <taxon>Nicotiana</taxon>
    </lineage>
</organism>
<evidence type="ECO:0000313" key="2">
    <source>
        <dbReference type="RefSeq" id="XP_075074394.1"/>
    </source>
</evidence>
<reference evidence="1" key="1">
    <citation type="journal article" date="2014" name="Nat. Commun.">
        <title>The tobacco genome sequence and its comparison with those of tomato and potato.</title>
        <authorList>
            <person name="Sierro N."/>
            <person name="Battey J.N."/>
            <person name="Ouadi S."/>
            <person name="Bakaher N."/>
            <person name="Bovet L."/>
            <person name="Willig A."/>
            <person name="Goepfert S."/>
            <person name="Peitsch M.C."/>
            <person name="Ivanov N.V."/>
        </authorList>
    </citation>
    <scope>NUCLEOTIDE SEQUENCE [LARGE SCALE GENOMIC DNA]</scope>
</reference>
<dbReference type="Proteomes" id="UP000790787">
    <property type="component" value="Chromosome 7"/>
</dbReference>
<dbReference type="RefSeq" id="XP_075074394.1">
    <property type="nucleotide sequence ID" value="XM_075218293.1"/>
</dbReference>
<accession>A0AC58RNX6</accession>
<keyword evidence="1" id="KW-1185">Reference proteome</keyword>
<proteinExistence type="predicted"/>
<sequence length="250" mass="28177">MDTMKRIPMFGNTMFVNCDDHCSVCPLVNQTRLPFSNNTNKSNALGDPIHANVTEVPSKSAFEVLGRMHYDNNIFDQQNPLKKMDKFSARAVLAIFLGYSLTQKGYKLFDLSNHVVFVSRDVDFKEDNFPFMQLSNESSLVAPLIHHNHNVDITDFDTHHASGEVERYKARLVVKGYTQKEGLDYIDTFSPVAKIVTVRSIVVVASSSGWPLYHMDVHNAFLQGDLVEEVNMLVPPGFSKGTNKQGEYLV</sequence>
<reference evidence="2" key="2">
    <citation type="submission" date="2025-08" db="UniProtKB">
        <authorList>
            <consortium name="RefSeq"/>
        </authorList>
    </citation>
    <scope>IDENTIFICATION</scope>
    <source>
        <tissue evidence="2">Leaf</tissue>
    </source>
</reference>
<evidence type="ECO:0000313" key="1">
    <source>
        <dbReference type="Proteomes" id="UP000790787"/>
    </source>
</evidence>
<protein>
    <submittedName>
        <fullName evidence="2">Uncharacterized protein LOC142161998</fullName>
    </submittedName>
</protein>
<gene>
    <name evidence="2" type="primary">LOC142161998</name>
</gene>
<name>A0AC58RNX6_TOBAC</name>